<protein>
    <submittedName>
        <fullName evidence="11">Two-component system, response regulator YesN</fullName>
    </submittedName>
</protein>
<evidence type="ECO:0000256" key="6">
    <source>
        <dbReference type="ARBA" id="ARBA00023125"/>
    </source>
</evidence>
<dbReference type="InterPro" id="IPR020449">
    <property type="entry name" value="Tscrpt_reg_AraC-type_HTH"/>
</dbReference>
<feature type="modified residue" description="4-aspartylphosphate" evidence="8">
    <location>
        <position position="54"/>
    </location>
</feature>
<dbReference type="InterPro" id="IPR018062">
    <property type="entry name" value="HTH_AraC-typ_CS"/>
</dbReference>
<dbReference type="PANTHER" id="PTHR42713:SF3">
    <property type="entry name" value="TRANSCRIPTIONAL REGULATORY PROTEIN HPTR"/>
    <property type="match status" value="1"/>
</dbReference>
<evidence type="ECO:0000313" key="12">
    <source>
        <dbReference type="Proteomes" id="UP000186666"/>
    </source>
</evidence>
<dbReference type="SMART" id="SM00342">
    <property type="entry name" value="HTH_ARAC"/>
    <property type="match status" value="1"/>
</dbReference>
<keyword evidence="3 8" id="KW-0597">Phosphoprotein</keyword>
<evidence type="ECO:0000256" key="2">
    <source>
        <dbReference type="ARBA" id="ARBA00022490"/>
    </source>
</evidence>
<keyword evidence="5" id="KW-0805">Transcription regulation</keyword>
<accession>A0ABY1KAQ4</accession>
<dbReference type="Gene3D" id="3.40.50.2300">
    <property type="match status" value="1"/>
</dbReference>
<evidence type="ECO:0000256" key="8">
    <source>
        <dbReference type="PROSITE-ProRule" id="PRU00169"/>
    </source>
</evidence>
<evidence type="ECO:0000256" key="7">
    <source>
        <dbReference type="ARBA" id="ARBA00023163"/>
    </source>
</evidence>
<evidence type="ECO:0000259" key="10">
    <source>
        <dbReference type="PROSITE" id="PS50110"/>
    </source>
</evidence>
<evidence type="ECO:0000256" key="1">
    <source>
        <dbReference type="ARBA" id="ARBA00004496"/>
    </source>
</evidence>
<dbReference type="SMART" id="SM00448">
    <property type="entry name" value="REC"/>
    <property type="match status" value="1"/>
</dbReference>
<dbReference type="InterPro" id="IPR001789">
    <property type="entry name" value="Sig_transdc_resp-reg_receiver"/>
</dbReference>
<dbReference type="InterPro" id="IPR051552">
    <property type="entry name" value="HptR"/>
</dbReference>
<reference evidence="11 12" key="1">
    <citation type="submission" date="2017-01" db="EMBL/GenBank/DDBJ databases">
        <authorList>
            <person name="Varghese N."/>
            <person name="Submissions S."/>
        </authorList>
    </citation>
    <scope>NUCLEOTIDE SEQUENCE [LARGE SCALE GENOMIC DNA]</scope>
    <source>
        <strain evidence="11 12">ATCC 23464</strain>
    </source>
</reference>
<dbReference type="Pfam" id="PF12833">
    <property type="entry name" value="HTH_18"/>
    <property type="match status" value="1"/>
</dbReference>
<proteinExistence type="predicted"/>
<dbReference type="PROSITE" id="PS50110">
    <property type="entry name" value="RESPONSE_REGULATORY"/>
    <property type="match status" value="1"/>
</dbReference>
<dbReference type="EMBL" id="FTNK01000017">
    <property type="protein sequence ID" value="SIR52276.1"/>
    <property type="molecule type" value="Genomic_DNA"/>
</dbReference>
<dbReference type="CDD" id="cd17536">
    <property type="entry name" value="REC_YesN-like"/>
    <property type="match status" value="1"/>
</dbReference>
<dbReference type="Pfam" id="PF00072">
    <property type="entry name" value="Response_reg"/>
    <property type="match status" value="1"/>
</dbReference>
<dbReference type="PRINTS" id="PR00032">
    <property type="entry name" value="HTHARAC"/>
</dbReference>
<dbReference type="Gene3D" id="1.10.10.60">
    <property type="entry name" value="Homeodomain-like"/>
    <property type="match status" value="2"/>
</dbReference>
<evidence type="ECO:0000259" key="9">
    <source>
        <dbReference type="PROSITE" id="PS01124"/>
    </source>
</evidence>
<comment type="caution">
    <text evidence="11">The sequence shown here is derived from an EMBL/GenBank/DDBJ whole genome shotgun (WGS) entry which is preliminary data.</text>
</comment>
<keyword evidence="12" id="KW-1185">Reference proteome</keyword>
<name>A0ABY1KAQ4_9BACL</name>
<dbReference type="RefSeq" id="WP_068592626.1">
    <property type="nucleotide sequence ID" value="NZ_FTNK01000017.1"/>
</dbReference>
<keyword evidence="6" id="KW-0238">DNA-binding</keyword>
<evidence type="ECO:0000313" key="11">
    <source>
        <dbReference type="EMBL" id="SIR52276.1"/>
    </source>
</evidence>
<evidence type="ECO:0000256" key="5">
    <source>
        <dbReference type="ARBA" id="ARBA00023015"/>
    </source>
</evidence>
<keyword evidence="2" id="KW-0963">Cytoplasm</keyword>
<sequence length="514" mass="59580">MLTMLIVDDHEEEREGISFLIQELGFPLKLETAENGRKALDYLEQQSVDILFTDVRMPLMDGLQLTTEVLKLHPNMKVILFSGFAEFEYAKTAIALGVSDYLLKPVNVEAFRNTMERVIGELTERQHKDEASQMKQALVKKHILFTLVNGIGEQPSIKGFSLGLPTHYHTVMLLEFEKDFFENVGPEFEDFLLSLLGCPADYLNLNGCQSLLLFPGHDMISPISYRELATCIHDHILIKYRVNCYLAINEELTAIQDLAGILPQLEKWMEYRFFLPDTFVFDAKNELIFSDQGFPNLADNHILEQIRSSLKERDHFSLRANTELLYQKYVRQVQFSQLYVKHTFSTVYQEVMRFTTTASEMDLNRGIERIYMSEDLRDIKAIIIEGITRLEQDSNQMEPAHNHDISATKQYIEENYADDLSLELLATKVYLSPHYLSSMFKRQTGCGLNKYIKNVRMQKAKEMLTNTHLKISDICSAVGYRNISYFCQNFRDFYGHTPEKFRQSNQKSLDYGEN</sequence>
<dbReference type="SUPFAM" id="SSF46689">
    <property type="entry name" value="Homeodomain-like"/>
    <property type="match status" value="2"/>
</dbReference>
<dbReference type="InterPro" id="IPR018060">
    <property type="entry name" value="HTH_AraC"/>
</dbReference>
<keyword evidence="7" id="KW-0804">Transcription</keyword>
<dbReference type="SUPFAM" id="SSF52172">
    <property type="entry name" value="CheY-like"/>
    <property type="match status" value="1"/>
</dbReference>
<gene>
    <name evidence="11" type="ORF">SAMN05421578_1177</name>
</gene>
<feature type="domain" description="HTH araC/xylS-type" evidence="9">
    <location>
        <begin position="406"/>
        <end position="504"/>
    </location>
</feature>
<dbReference type="PROSITE" id="PS00041">
    <property type="entry name" value="HTH_ARAC_FAMILY_1"/>
    <property type="match status" value="1"/>
</dbReference>
<keyword evidence="4" id="KW-0902">Two-component regulatory system</keyword>
<comment type="subcellular location">
    <subcellularLocation>
        <location evidence="1">Cytoplasm</location>
    </subcellularLocation>
</comment>
<organism evidence="11 12">
    <name type="scientific">Paenibacillus macquariensis</name>
    <dbReference type="NCBI Taxonomy" id="948756"/>
    <lineage>
        <taxon>Bacteria</taxon>
        <taxon>Bacillati</taxon>
        <taxon>Bacillota</taxon>
        <taxon>Bacilli</taxon>
        <taxon>Bacillales</taxon>
        <taxon>Paenibacillaceae</taxon>
        <taxon>Paenibacillus</taxon>
    </lineage>
</organism>
<dbReference type="PANTHER" id="PTHR42713">
    <property type="entry name" value="HISTIDINE KINASE-RELATED"/>
    <property type="match status" value="1"/>
</dbReference>
<dbReference type="InterPro" id="IPR009057">
    <property type="entry name" value="Homeodomain-like_sf"/>
</dbReference>
<dbReference type="Proteomes" id="UP000186666">
    <property type="component" value="Unassembled WGS sequence"/>
</dbReference>
<feature type="domain" description="Response regulatory" evidence="10">
    <location>
        <begin position="3"/>
        <end position="119"/>
    </location>
</feature>
<dbReference type="InterPro" id="IPR011006">
    <property type="entry name" value="CheY-like_superfamily"/>
</dbReference>
<evidence type="ECO:0000256" key="4">
    <source>
        <dbReference type="ARBA" id="ARBA00023012"/>
    </source>
</evidence>
<dbReference type="PROSITE" id="PS01124">
    <property type="entry name" value="HTH_ARAC_FAMILY_2"/>
    <property type="match status" value="1"/>
</dbReference>
<evidence type="ECO:0000256" key="3">
    <source>
        <dbReference type="ARBA" id="ARBA00022553"/>
    </source>
</evidence>